<organism evidence="8 9">
    <name type="scientific">Zwartia hollandica</name>
    <dbReference type="NCBI Taxonomy" id="324606"/>
    <lineage>
        <taxon>Bacteria</taxon>
        <taxon>Pseudomonadati</taxon>
        <taxon>Pseudomonadota</taxon>
        <taxon>Betaproteobacteria</taxon>
        <taxon>Burkholderiales</taxon>
        <taxon>Alcaligenaceae</taxon>
        <taxon>Zwartia</taxon>
    </lineage>
</organism>
<dbReference type="GO" id="GO:0005886">
    <property type="term" value="C:plasma membrane"/>
    <property type="evidence" value="ECO:0007669"/>
    <property type="project" value="UniProtKB-SubCell"/>
</dbReference>
<protein>
    <submittedName>
        <fullName evidence="8">LTA synthase family protein</fullName>
    </submittedName>
</protein>
<dbReference type="Gene3D" id="3.40.720.10">
    <property type="entry name" value="Alkaline Phosphatase, subunit A"/>
    <property type="match status" value="1"/>
</dbReference>
<dbReference type="Proteomes" id="UP000739565">
    <property type="component" value="Unassembled WGS sequence"/>
</dbReference>
<dbReference type="InterPro" id="IPR000917">
    <property type="entry name" value="Sulfatase_N"/>
</dbReference>
<feature type="transmembrane region" description="Helical" evidence="6">
    <location>
        <begin position="6"/>
        <end position="26"/>
    </location>
</feature>
<evidence type="ECO:0000256" key="1">
    <source>
        <dbReference type="ARBA" id="ARBA00004651"/>
    </source>
</evidence>
<evidence type="ECO:0000313" key="9">
    <source>
        <dbReference type="Proteomes" id="UP000739565"/>
    </source>
</evidence>
<dbReference type="SUPFAM" id="SSF53649">
    <property type="entry name" value="Alkaline phosphatase-like"/>
    <property type="match status" value="1"/>
</dbReference>
<comment type="caution">
    <text evidence="8">The sequence shown here is derived from an EMBL/GenBank/DDBJ whole genome shotgun (WGS) entry which is preliminary data.</text>
</comment>
<feature type="transmembrane region" description="Helical" evidence="6">
    <location>
        <begin position="38"/>
        <end position="56"/>
    </location>
</feature>
<evidence type="ECO:0000256" key="2">
    <source>
        <dbReference type="ARBA" id="ARBA00022475"/>
    </source>
</evidence>
<proteinExistence type="predicted"/>
<keyword evidence="4 6" id="KW-1133">Transmembrane helix</keyword>
<gene>
    <name evidence="8" type="ORF">KZZ10_10380</name>
</gene>
<dbReference type="InterPro" id="IPR017850">
    <property type="entry name" value="Alkaline_phosphatase_core_sf"/>
</dbReference>
<evidence type="ECO:0000256" key="5">
    <source>
        <dbReference type="ARBA" id="ARBA00023136"/>
    </source>
</evidence>
<reference evidence="8" key="1">
    <citation type="submission" date="2021-07" db="EMBL/GenBank/DDBJ databases">
        <title>New genus and species of the family Alcaligenaceae.</title>
        <authorList>
            <person name="Hahn M.W."/>
        </authorList>
    </citation>
    <scope>NUCLEOTIDE SEQUENCE</scope>
    <source>
        <strain evidence="8">LF4-65</strain>
    </source>
</reference>
<dbReference type="AlphaFoldDB" id="A0A953T5M0"/>
<feature type="transmembrane region" description="Helical" evidence="6">
    <location>
        <begin position="62"/>
        <end position="79"/>
    </location>
</feature>
<keyword evidence="3 6" id="KW-0812">Transmembrane</keyword>
<feature type="transmembrane region" description="Helical" evidence="6">
    <location>
        <begin position="114"/>
        <end position="133"/>
    </location>
</feature>
<keyword evidence="2" id="KW-1003">Cell membrane</keyword>
<evidence type="ECO:0000313" key="8">
    <source>
        <dbReference type="EMBL" id="MBZ1351052.1"/>
    </source>
</evidence>
<evidence type="ECO:0000256" key="6">
    <source>
        <dbReference type="SAM" id="Phobius"/>
    </source>
</evidence>
<feature type="domain" description="Sulfatase N-terminal" evidence="7">
    <location>
        <begin position="227"/>
        <end position="496"/>
    </location>
</feature>
<dbReference type="CDD" id="cd16015">
    <property type="entry name" value="LTA_synthase"/>
    <property type="match status" value="1"/>
</dbReference>
<dbReference type="PANTHER" id="PTHR47371:SF3">
    <property type="entry name" value="PHOSPHOGLYCEROL TRANSFERASE I"/>
    <property type="match status" value="1"/>
</dbReference>
<dbReference type="Pfam" id="PF00884">
    <property type="entry name" value="Sulfatase"/>
    <property type="match status" value="1"/>
</dbReference>
<accession>A0A953T5M0</accession>
<evidence type="ECO:0000259" key="7">
    <source>
        <dbReference type="Pfam" id="PF00884"/>
    </source>
</evidence>
<feature type="transmembrane region" description="Helical" evidence="6">
    <location>
        <begin position="145"/>
        <end position="166"/>
    </location>
</feature>
<dbReference type="InterPro" id="IPR050448">
    <property type="entry name" value="OpgB/LTA_synthase_biosynth"/>
</dbReference>
<dbReference type="PANTHER" id="PTHR47371">
    <property type="entry name" value="LIPOTEICHOIC ACID SYNTHASE"/>
    <property type="match status" value="1"/>
</dbReference>
<keyword evidence="5 6" id="KW-0472">Membrane</keyword>
<evidence type="ECO:0000256" key="4">
    <source>
        <dbReference type="ARBA" id="ARBA00022989"/>
    </source>
</evidence>
<comment type="subcellular location">
    <subcellularLocation>
        <location evidence="1">Cell membrane</location>
        <topology evidence="1">Multi-pass membrane protein</topology>
    </subcellularLocation>
</comment>
<dbReference type="EMBL" id="JAHXRI010000007">
    <property type="protein sequence ID" value="MBZ1351052.1"/>
    <property type="molecule type" value="Genomic_DNA"/>
</dbReference>
<name>A0A953T5M0_9BURK</name>
<evidence type="ECO:0000256" key="3">
    <source>
        <dbReference type="ARBA" id="ARBA00022692"/>
    </source>
</evidence>
<sequence length="518" mass="57850">MLDSALTIGLVLGVGLLSSFVIDDFVTPQAEKCWRRPMGALLIHCGLWLIVFAIEFMQFQRLWVSAFLTATIQCVLVIINHAKYAALREPFIYQDVQYLVDACRFPRLYVPFFGWGRTLVCIGLLIFGLLVVLRLEAPVTEQSGVWTAVVLCVAFAVLGAVLVLIGSRSVFTLSFRPEEDIRRYGLLPALWLYCRAERQAVPKLEGISSLVGETEELQLTSPHLTSPHLIVVQSESFFDIRRWCSGIDASVLTHFDRACAESVACGVMAVPAWGANTVRTEFSFLTGIALERLGIDRFNPYRRLVSAQTPSLARQYQQRGYRTVAIHPYSGKFYHRDRLFPLLGFDRLIDISEFEPPEAGYPYVGDLAVAQKIEHLLQEHEREGDTRPLFIFVITMENHGPLHLENLSAEQAQRWLVSELPAGCSDIPVYLRHLANADAMVGRLTEALARNQTRPGVLCWYGDHVPIMDGAYAKLGAPAGCTDYFVWRSDRLATAACPPAEASIDMLGQSLLQATNAL</sequence>
<keyword evidence="9" id="KW-1185">Reference proteome</keyword>
<dbReference type="RefSeq" id="WP_259661453.1">
    <property type="nucleotide sequence ID" value="NZ_JAHXRI010000007.1"/>
</dbReference>